<keyword evidence="3" id="KW-0804">Transcription</keyword>
<keyword evidence="2 6" id="KW-0238">DNA-binding</keyword>
<dbReference type="InterPro" id="IPR046335">
    <property type="entry name" value="LacI/GalR-like_sensor"/>
</dbReference>
<dbReference type="PROSITE" id="PS00356">
    <property type="entry name" value="HTH_LACI_1"/>
    <property type="match status" value="1"/>
</dbReference>
<evidence type="ECO:0000256" key="1">
    <source>
        <dbReference type="ARBA" id="ARBA00023015"/>
    </source>
</evidence>
<feature type="region of interest" description="Disordered" evidence="4">
    <location>
        <begin position="332"/>
        <end position="356"/>
    </location>
</feature>
<dbReference type="SUPFAM" id="SSF53822">
    <property type="entry name" value="Periplasmic binding protein-like I"/>
    <property type="match status" value="1"/>
</dbReference>
<dbReference type="Gene3D" id="1.10.260.40">
    <property type="entry name" value="lambda repressor-like DNA-binding domains"/>
    <property type="match status" value="1"/>
</dbReference>
<gene>
    <name evidence="6" type="ORF">ACFS27_19330</name>
</gene>
<dbReference type="PANTHER" id="PTHR30146:SF109">
    <property type="entry name" value="HTH-TYPE TRANSCRIPTIONAL REGULATOR GALS"/>
    <property type="match status" value="1"/>
</dbReference>
<organism evidence="6 7">
    <name type="scientific">Promicromonospora vindobonensis</name>
    <dbReference type="NCBI Taxonomy" id="195748"/>
    <lineage>
        <taxon>Bacteria</taxon>
        <taxon>Bacillati</taxon>
        <taxon>Actinomycetota</taxon>
        <taxon>Actinomycetes</taxon>
        <taxon>Micrococcales</taxon>
        <taxon>Promicromonosporaceae</taxon>
        <taxon>Promicromonospora</taxon>
    </lineage>
</organism>
<dbReference type="Gene3D" id="3.40.50.2300">
    <property type="match status" value="2"/>
</dbReference>
<reference evidence="7" key="1">
    <citation type="journal article" date="2019" name="Int. J. Syst. Evol. Microbiol.">
        <title>The Global Catalogue of Microorganisms (GCM) 10K type strain sequencing project: providing services to taxonomists for standard genome sequencing and annotation.</title>
        <authorList>
            <consortium name="The Broad Institute Genomics Platform"/>
            <consortium name="The Broad Institute Genome Sequencing Center for Infectious Disease"/>
            <person name="Wu L."/>
            <person name="Ma J."/>
        </authorList>
    </citation>
    <scope>NUCLEOTIDE SEQUENCE [LARGE SCALE GENOMIC DNA]</scope>
    <source>
        <strain evidence="7">CCM 7044</strain>
    </source>
</reference>
<dbReference type="SMART" id="SM00354">
    <property type="entry name" value="HTH_LACI"/>
    <property type="match status" value="1"/>
</dbReference>
<keyword evidence="1" id="KW-0805">Transcription regulation</keyword>
<evidence type="ECO:0000256" key="2">
    <source>
        <dbReference type="ARBA" id="ARBA00023125"/>
    </source>
</evidence>
<protein>
    <submittedName>
        <fullName evidence="6">LacI family DNA-binding transcriptional regulator</fullName>
    </submittedName>
</protein>
<evidence type="ECO:0000259" key="5">
    <source>
        <dbReference type="PROSITE" id="PS50932"/>
    </source>
</evidence>
<dbReference type="CDD" id="cd01392">
    <property type="entry name" value="HTH_LacI"/>
    <property type="match status" value="1"/>
</dbReference>
<evidence type="ECO:0000313" key="6">
    <source>
        <dbReference type="EMBL" id="MFD2795722.1"/>
    </source>
</evidence>
<accession>A0ABW5VW31</accession>
<feature type="compositionally biased region" description="Low complexity" evidence="4">
    <location>
        <begin position="332"/>
        <end position="348"/>
    </location>
</feature>
<dbReference type="GO" id="GO:0003677">
    <property type="term" value="F:DNA binding"/>
    <property type="evidence" value="ECO:0007669"/>
    <property type="project" value="UniProtKB-KW"/>
</dbReference>
<dbReference type="PROSITE" id="PS50932">
    <property type="entry name" value="HTH_LACI_2"/>
    <property type="match status" value="1"/>
</dbReference>
<name>A0ABW5VW31_9MICO</name>
<evidence type="ECO:0000313" key="7">
    <source>
        <dbReference type="Proteomes" id="UP001597479"/>
    </source>
</evidence>
<dbReference type="Pfam" id="PF13377">
    <property type="entry name" value="Peripla_BP_3"/>
    <property type="match status" value="1"/>
</dbReference>
<dbReference type="Proteomes" id="UP001597479">
    <property type="component" value="Unassembled WGS sequence"/>
</dbReference>
<evidence type="ECO:0000256" key="3">
    <source>
        <dbReference type="ARBA" id="ARBA00023163"/>
    </source>
</evidence>
<dbReference type="Pfam" id="PF00356">
    <property type="entry name" value="LacI"/>
    <property type="match status" value="1"/>
</dbReference>
<sequence>MPKHTAGLRLIDVADQAGVSIATASRALSGAAGVSEALAERVRTVAADLGYVANVHARSLASGASPGVGLVVHEIGDPYFAEIASGVLEVASTHGRMVQICHTGRDPFTEVAQLRALVNARVGIIVVAGSGHLDRDIQARMKGEVQGFEAAGGRVAVIGRHPQLGVDAVVPANVEGGRAIAEHLLRLGHRRIGVTAGARGLATMADRLAGVEQALGAYGLTLRDLPVVEAEFTLDGGKEAARRILDEHPDVTAILALNDDMAVGVLSVLGERGIAVPGDVSVTGFDDVSVAGHLSPALTTVHLPMKEMGRQALELALLPRAARARRRTAEQQLMVRASTARARGRTSGVDAGRAWG</sequence>
<dbReference type="InterPro" id="IPR000843">
    <property type="entry name" value="HTH_LacI"/>
</dbReference>
<dbReference type="PANTHER" id="PTHR30146">
    <property type="entry name" value="LACI-RELATED TRANSCRIPTIONAL REPRESSOR"/>
    <property type="match status" value="1"/>
</dbReference>
<dbReference type="RefSeq" id="WP_377186070.1">
    <property type="nucleotide sequence ID" value="NZ_JBHUOG010000002.1"/>
</dbReference>
<dbReference type="SUPFAM" id="SSF47413">
    <property type="entry name" value="lambda repressor-like DNA-binding domains"/>
    <property type="match status" value="1"/>
</dbReference>
<feature type="domain" description="HTH lacI-type" evidence="5">
    <location>
        <begin position="8"/>
        <end position="62"/>
    </location>
</feature>
<comment type="caution">
    <text evidence="6">The sequence shown here is derived from an EMBL/GenBank/DDBJ whole genome shotgun (WGS) entry which is preliminary data.</text>
</comment>
<dbReference type="CDD" id="cd06267">
    <property type="entry name" value="PBP1_LacI_sugar_binding-like"/>
    <property type="match status" value="1"/>
</dbReference>
<dbReference type="InterPro" id="IPR028082">
    <property type="entry name" value="Peripla_BP_I"/>
</dbReference>
<keyword evidence="7" id="KW-1185">Reference proteome</keyword>
<proteinExistence type="predicted"/>
<dbReference type="EMBL" id="JBHUOG010000002">
    <property type="protein sequence ID" value="MFD2795722.1"/>
    <property type="molecule type" value="Genomic_DNA"/>
</dbReference>
<evidence type="ECO:0000256" key="4">
    <source>
        <dbReference type="SAM" id="MobiDB-lite"/>
    </source>
</evidence>
<dbReference type="InterPro" id="IPR010982">
    <property type="entry name" value="Lambda_DNA-bd_dom_sf"/>
</dbReference>